<reference evidence="3" key="2">
    <citation type="submission" date="2015-01" db="EMBL/GenBank/DDBJ databases">
        <title>Evolutionary Origins and Diversification of the Mycorrhizal Mutualists.</title>
        <authorList>
            <consortium name="DOE Joint Genome Institute"/>
            <consortium name="Mycorrhizal Genomics Consortium"/>
            <person name="Kohler A."/>
            <person name="Kuo A."/>
            <person name="Nagy L.G."/>
            <person name="Floudas D."/>
            <person name="Copeland A."/>
            <person name="Barry K.W."/>
            <person name="Cichocki N."/>
            <person name="Veneault-Fourrey C."/>
            <person name="LaButti K."/>
            <person name="Lindquist E.A."/>
            <person name="Lipzen A."/>
            <person name="Lundell T."/>
            <person name="Morin E."/>
            <person name="Murat C."/>
            <person name="Riley R."/>
            <person name="Ohm R."/>
            <person name="Sun H."/>
            <person name="Tunlid A."/>
            <person name="Henrissat B."/>
            <person name="Grigoriev I.V."/>
            <person name="Hibbett D.S."/>
            <person name="Martin F."/>
        </authorList>
    </citation>
    <scope>NUCLEOTIDE SEQUENCE [LARGE SCALE GENOMIC DNA]</scope>
    <source>
        <strain evidence="3">Zn</strain>
    </source>
</reference>
<dbReference type="HOGENOM" id="CLU_1571114_0_0_1"/>
<dbReference type="AlphaFoldDB" id="A0A0C3H1L8"/>
<dbReference type="OrthoDB" id="10554411at2759"/>
<dbReference type="Proteomes" id="UP000054321">
    <property type="component" value="Unassembled WGS sequence"/>
</dbReference>
<proteinExistence type="predicted"/>
<dbReference type="InParanoid" id="A0A0C3H1L8"/>
<reference evidence="2 3" key="1">
    <citation type="submission" date="2014-04" db="EMBL/GenBank/DDBJ databases">
        <authorList>
            <consortium name="DOE Joint Genome Institute"/>
            <person name="Kuo A."/>
            <person name="Martino E."/>
            <person name="Perotto S."/>
            <person name="Kohler A."/>
            <person name="Nagy L.G."/>
            <person name="Floudas D."/>
            <person name="Copeland A."/>
            <person name="Barry K.W."/>
            <person name="Cichocki N."/>
            <person name="Veneault-Fourrey C."/>
            <person name="LaButti K."/>
            <person name="Lindquist E.A."/>
            <person name="Lipzen A."/>
            <person name="Lundell T."/>
            <person name="Morin E."/>
            <person name="Murat C."/>
            <person name="Sun H."/>
            <person name="Tunlid A."/>
            <person name="Henrissat B."/>
            <person name="Grigoriev I.V."/>
            <person name="Hibbett D.S."/>
            <person name="Martin F."/>
            <person name="Nordberg H.P."/>
            <person name="Cantor M.N."/>
            <person name="Hua S.X."/>
        </authorList>
    </citation>
    <scope>NUCLEOTIDE SEQUENCE [LARGE SCALE GENOMIC DNA]</scope>
    <source>
        <strain evidence="2 3">Zn</strain>
    </source>
</reference>
<name>A0A0C3H1L8_OIDMZ</name>
<sequence length="170" mass="18499">MSGNSYCTIVPTHYARGAKEASRHTESQKIPIILTIHTLSTTSGSHTLAWYASLSLSSLSQYIHKVKLRVLLDTLLSMAHSMSAKAGSGSEAQMHNCSKSGDLVGIGGWANGRGSEDKVSKNTDKNNKKKAASGESLDRQSQTKNSKRKKSPMTRWLNEDRSAGPWSHVK</sequence>
<evidence type="ECO:0000256" key="1">
    <source>
        <dbReference type="SAM" id="MobiDB-lite"/>
    </source>
</evidence>
<gene>
    <name evidence="2" type="ORF">OIDMADRAFT_32275</name>
</gene>
<feature type="compositionally biased region" description="Basic and acidic residues" evidence="1">
    <location>
        <begin position="114"/>
        <end position="126"/>
    </location>
</feature>
<organism evidence="2 3">
    <name type="scientific">Oidiodendron maius (strain Zn)</name>
    <dbReference type="NCBI Taxonomy" id="913774"/>
    <lineage>
        <taxon>Eukaryota</taxon>
        <taxon>Fungi</taxon>
        <taxon>Dikarya</taxon>
        <taxon>Ascomycota</taxon>
        <taxon>Pezizomycotina</taxon>
        <taxon>Leotiomycetes</taxon>
        <taxon>Leotiomycetes incertae sedis</taxon>
        <taxon>Myxotrichaceae</taxon>
        <taxon>Oidiodendron</taxon>
    </lineage>
</organism>
<protein>
    <submittedName>
        <fullName evidence="2">Uncharacterized protein</fullName>
    </submittedName>
</protein>
<evidence type="ECO:0000313" key="3">
    <source>
        <dbReference type="Proteomes" id="UP000054321"/>
    </source>
</evidence>
<evidence type="ECO:0000313" key="2">
    <source>
        <dbReference type="EMBL" id="KIM97254.1"/>
    </source>
</evidence>
<accession>A0A0C3H1L8</accession>
<keyword evidence="3" id="KW-1185">Reference proteome</keyword>
<feature type="region of interest" description="Disordered" evidence="1">
    <location>
        <begin position="108"/>
        <end position="170"/>
    </location>
</feature>
<dbReference type="EMBL" id="KN832882">
    <property type="protein sequence ID" value="KIM97254.1"/>
    <property type="molecule type" value="Genomic_DNA"/>
</dbReference>